<evidence type="ECO:0000313" key="1">
    <source>
        <dbReference type="EMBL" id="KAJ2811326.1"/>
    </source>
</evidence>
<accession>A0ACC1LKX5</accession>
<organism evidence="1 2">
    <name type="scientific">Coemansia furcata</name>
    <dbReference type="NCBI Taxonomy" id="417177"/>
    <lineage>
        <taxon>Eukaryota</taxon>
        <taxon>Fungi</taxon>
        <taxon>Fungi incertae sedis</taxon>
        <taxon>Zoopagomycota</taxon>
        <taxon>Kickxellomycotina</taxon>
        <taxon>Kickxellomycetes</taxon>
        <taxon>Kickxellales</taxon>
        <taxon>Kickxellaceae</taxon>
        <taxon>Coemansia</taxon>
    </lineage>
</organism>
<protein>
    <submittedName>
        <fullName evidence="1">Uncharacterized protein</fullName>
    </submittedName>
</protein>
<comment type="caution">
    <text evidence="1">The sequence shown here is derived from an EMBL/GenBank/DDBJ whole genome shotgun (WGS) entry which is preliminary data.</text>
</comment>
<dbReference type="EMBL" id="JANBUP010000468">
    <property type="protein sequence ID" value="KAJ2811326.1"/>
    <property type="molecule type" value="Genomic_DNA"/>
</dbReference>
<keyword evidence="2" id="KW-1185">Reference proteome</keyword>
<proteinExistence type="predicted"/>
<name>A0ACC1LKX5_9FUNG</name>
<evidence type="ECO:0000313" key="2">
    <source>
        <dbReference type="Proteomes" id="UP001140096"/>
    </source>
</evidence>
<sequence>MDWNQHQGSEYSPDGAIMNVSGHVGNGRASTYQRLAPDNKVKSGSVQKHRVETTTGSHSYILSPANTRRGGSSGASSQNDEDDNENHNMGGSSVEQQRRRRFLERNRMAASKCRQKKKVWIQDLERRAEDATAQNRALHIAVAQLKEEVLILKNQLLSHHNCGCSAVQQFMSPDSASSIDQTQAATAVAVAATAAGVFSLSSQQDMHSPRQQQHHMVHPSATAPSMLFQAPPPLLYHQPQPSPYHHHHQSSSVDMSVVPNGVVGTSGAANSFVGNMDGVN</sequence>
<gene>
    <name evidence="1" type="ORF">H4S07_002128</name>
</gene>
<reference evidence="1" key="1">
    <citation type="submission" date="2022-07" db="EMBL/GenBank/DDBJ databases">
        <title>Phylogenomic reconstructions and comparative analyses of Kickxellomycotina fungi.</title>
        <authorList>
            <person name="Reynolds N.K."/>
            <person name="Stajich J.E."/>
            <person name="Barry K."/>
            <person name="Grigoriev I.V."/>
            <person name="Crous P."/>
            <person name="Smith M.E."/>
        </authorList>
    </citation>
    <scope>NUCLEOTIDE SEQUENCE</scope>
    <source>
        <strain evidence="1">CBS 102833</strain>
    </source>
</reference>
<dbReference type="Proteomes" id="UP001140096">
    <property type="component" value="Unassembled WGS sequence"/>
</dbReference>